<accession>X1GN61</accession>
<dbReference type="Pfam" id="PF02384">
    <property type="entry name" value="N6_Mtase"/>
    <property type="match status" value="1"/>
</dbReference>
<dbReference type="GO" id="GO:0032259">
    <property type="term" value="P:methylation"/>
    <property type="evidence" value="ECO:0007669"/>
    <property type="project" value="UniProtKB-KW"/>
</dbReference>
<evidence type="ECO:0000256" key="5">
    <source>
        <dbReference type="ARBA" id="ARBA00022747"/>
    </source>
</evidence>
<comment type="caution">
    <text evidence="8">The sequence shown here is derived from an EMBL/GenBank/DDBJ whole genome shotgun (WGS) entry which is preliminary data.</text>
</comment>
<reference evidence="8" key="1">
    <citation type="journal article" date="2014" name="Front. Microbiol.">
        <title>High frequency of phylogenetically diverse reductive dehalogenase-homologous genes in deep subseafloor sedimentary metagenomes.</title>
        <authorList>
            <person name="Kawai M."/>
            <person name="Futagami T."/>
            <person name="Toyoda A."/>
            <person name="Takaki Y."/>
            <person name="Nishi S."/>
            <person name="Hori S."/>
            <person name="Arai W."/>
            <person name="Tsubouchi T."/>
            <person name="Morono Y."/>
            <person name="Uchiyama I."/>
            <person name="Ito T."/>
            <person name="Fujiyama A."/>
            <person name="Inagaki F."/>
            <person name="Takami H."/>
        </authorList>
    </citation>
    <scope>NUCLEOTIDE SEQUENCE</scope>
    <source>
        <strain evidence="8">Expedition CK06-06</strain>
    </source>
</reference>
<evidence type="ECO:0000259" key="7">
    <source>
        <dbReference type="Pfam" id="PF02384"/>
    </source>
</evidence>
<proteinExistence type="predicted"/>
<dbReference type="PANTHER" id="PTHR42933">
    <property type="entry name" value="SLR6095 PROTEIN"/>
    <property type="match status" value="1"/>
</dbReference>
<dbReference type="PRINTS" id="PR00507">
    <property type="entry name" value="N12N6MTFRASE"/>
</dbReference>
<keyword evidence="2" id="KW-0489">Methyltransferase</keyword>
<organism evidence="8">
    <name type="scientific">marine sediment metagenome</name>
    <dbReference type="NCBI Taxonomy" id="412755"/>
    <lineage>
        <taxon>unclassified sequences</taxon>
        <taxon>metagenomes</taxon>
        <taxon>ecological metagenomes</taxon>
    </lineage>
</organism>
<keyword evidence="4" id="KW-0949">S-adenosyl-L-methionine</keyword>
<evidence type="ECO:0000256" key="6">
    <source>
        <dbReference type="ARBA" id="ARBA00047942"/>
    </source>
</evidence>
<dbReference type="GO" id="GO:0008170">
    <property type="term" value="F:N-methyltransferase activity"/>
    <property type="evidence" value="ECO:0007669"/>
    <property type="project" value="InterPro"/>
</dbReference>
<dbReference type="AlphaFoldDB" id="X1GN61"/>
<dbReference type="PANTHER" id="PTHR42933:SF3">
    <property type="entry name" value="TYPE I RESTRICTION ENZYME MJAVIII METHYLASE SUBUNIT"/>
    <property type="match status" value="1"/>
</dbReference>
<dbReference type="GO" id="GO:0009307">
    <property type="term" value="P:DNA restriction-modification system"/>
    <property type="evidence" value="ECO:0007669"/>
    <property type="project" value="UniProtKB-KW"/>
</dbReference>
<dbReference type="InterPro" id="IPR051537">
    <property type="entry name" value="DNA_Adenine_Mtase"/>
</dbReference>
<gene>
    <name evidence="8" type="ORF">S03H2_30860</name>
</gene>
<dbReference type="Gene3D" id="3.40.50.150">
    <property type="entry name" value="Vaccinia Virus protein VP39"/>
    <property type="match status" value="1"/>
</dbReference>
<dbReference type="GO" id="GO:0009007">
    <property type="term" value="F:site-specific DNA-methyltransferase (adenine-specific) activity"/>
    <property type="evidence" value="ECO:0007669"/>
    <property type="project" value="UniProtKB-EC"/>
</dbReference>
<dbReference type="GO" id="GO:0003677">
    <property type="term" value="F:DNA binding"/>
    <property type="evidence" value="ECO:0007669"/>
    <property type="project" value="InterPro"/>
</dbReference>
<evidence type="ECO:0000256" key="2">
    <source>
        <dbReference type="ARBA" id="ARBA00022603"/>
    </source>
</evidence>
<evidence type="ECO:0000256" key="4">
    <source>
        <dbReference type="ARBA" id="ARBA00022691"/>
    </source>
</evidence>
<dbReference type="EMBL" id="BARU01018685">
    <property type="protein sequence ID" value="GAH59341.1"/>
    <property type="molecule type" value="Genomic_DNA"/>
</dbReference>
<evidence type="ECO:0000313" key="8">
    <source>
        <dbReference type="EMBL" id="GAH59341.1"/>
    </source>
</evidence>
<name>X1GN61_9ZZZZ</name>
<dbReference type="InterPro" id="IPR029063">
    <property type="entry name" value="SAM-dependent_MTases_sf"/>
</dbReference>
<comment type="catalytic activity">
    <reaction evidence="6">
        <text>a 2'-deoxyadenosine in DNA + S-adenosyl-L-methionine = an N(6)-methyl-2'-deoxyadenosine in DNA + S-adenosyl-L-homocysteine + H(+)</text>
        <dbReference type="Rhea" id="RHEA:15197"/>
        <dbReference type="Rhea" id="RHEA-COMP:12418"/>
        <dbReference type="Rhea" id="RHEA-COMP:12419"/>
        <dbReference type="ChEBI" id="CHEBI:15378"/>
        <dbReference type="ChEBI" id="CHEBI:57856"/>
        <dbReference type="ChEBI" id="CHEBI:59789"/>
        <dbReference type="ChEBI" id="CHEBI:90615"/>
        <dbReference type="ChEBI" id="CHEBI:90616"/>
        <dbReference type="EC" id="2.1.1.72"/>
    </reaction>
</comment>
<evidence type="ECO:0000256" key="3">
    <source>
        <dbReference type="ARBA" id="ARBA00022679"/>
    </source>
</evidence>
<protein>
    <recommendedName>
        <fullName evidence="1">site-specific DNA-methyltransferase (adenine-specific)</fullName>
        <ecNumber evidence="1">2.1.1.72</ecNumber>
    </recommendedName>
</protein>
<feature type="domain" description="DNA methylase adenine-specific" evidence="7">
    <location>
        <begin position="17"/>
        <end position="61"/>
    </location>
</feature>
<dbReference type="EC" id="2.1.1.72" evidence="1"/>
<dbReference type="SUPFAM" id="SSF53335">
    <property type="entry name" value="S-adenosyl-L-methionine-dependent methyltransferases"/>
    <property type="match status" value="1"/>
</dbReference>
<evidence type="ECO:0000256" key="1">
    <source>
        <dbReference type="ARBA" id="ARBA00011900"/>
    </source>
</evidence>
<feature type="non-terminal residue" evidence="8">
    <location>
        <position position="62"/>
    </location>
</feature>
<keyword evidence="3" id="KW-0808">Transferase</keyword>
<keyword evidence="5" id="KW-0680">Restriction system</keyword>
<dbReference type="InterPro" id="IPR003356">
    <property type="entry name" value="DNA_methylase_A-5"/>
</dbReference>
<sequence length="62" mass="7004">MFLLSNSVTFSKYLIPEESKKKEGQLFTPRLIQDMVVKMLNPKANEFVIDPDCGSAGFLLHS</sequence>